<evidence type="ECO:0008006" key="4">
    <source>
        <dbReference type="Google" id="ProtNLM"/>
    </source>
</evidence>
<feature type="chain" id="PRO_5016412513" description="Sel1 repeat-containing protein" evidence="1">
    <location>
        <begin position="21"/>
        <end position="153"/>
    </location>
</feature>
<evidence type="ECO:0000313" key="2">
    <source>
        <dbReference type="EMBL" id="PXX73995.1"/>
    </source>
</evidence>
<dbReference type="AlphaFoldDB" id="A0A318KI81"/>
<dbReference type="RefSeq" id="WP_146215188.1">
    <property type="nucleotide sequence ID" value="NZ_QJKI01000036.1"/>
</dbReference>
<feature type="signal peptide" evidence="1">
    <location>
        <begin position="1"/>
        <end position="20"/>
    </location>
</feature>
<dbReference type="Pfam" id="PF08238">
    <property type="entry name" value="Sel1"/>
    <property type="match status" value="2"/>
</dbReference>
<accession>A0A318KI81</accession>
<dbReference type="OrthoDB" id="8912283at2"/>
<keyword evidence="3" id="KW-1185">Reference proteome</keyword>
<comment type="caution">
    <text evidence="2">The sequence shown here is derived from an EMBL/GenBank/DDBJ whole genome shotgun (WGS) entry which is preliminary data.</text>
</comment>
<reference evidence="2 3" key="1">
    <citation type="submission" date="2018-05" db="EMBL/GenBank/DDBJ databases">
        <title>Genomic Encyclopedia of Type Strains, Phase IV (KMG-IV): sequencing the most valuable type-strain genomes for metagenomic binning, comparative biology and taxonomic classification.</title>
        <authorList>
            <person name="Goeker M."/>
        </authorList>
    </citation>
    <scope>NUCLEOTIDE SEQUENCE [LARGE SCALE GENOMIC DNA]</scope>
    <source>
        <strain evidence="2 3">DSM 29661</strain>
    </source>
</reference>
<dbReference type="Proteomes" id="UP000247555">
    <property type="component" value="Unassembled WGS sequence"/>
</dbReference>
<dbReference type="EMBL" id="QJKI01000036">
    <property type="protein sequence ID" value="PXX73995.1"/>
    <property type="molecule type" value="Genomic_DNA"/>
</dbReference>
<name>A0A318KI81_9NEIS</name>
<dbReference type="InterPro" id="IPR011990">
    <property type="entry name" value="TPR-like_helical_dom_sf"/>
</dbReference>
<keyword evidence="1" id="KW-0732">Signal</keyword>
<evidence type="ECO:0000313" key="3">
    <source>
        <dbReference type="Proteomes" id="UP000247555"/>
    </source>
</evidence>
<dbReference type="SMART" id="SM00671">
    <property type="entry name" value="SEL1"/>
    <property type="match status" value="2"/>
</dbReference>
<evidence type="ECO:0000256" key="1">
    <source>
        <dbReference type="SAM" id="SignalP"/>
    </source>
</evidence>
<organism evidence="2 3">
    <name type="scientific">Rivihabitans pingtungensis</name>
    <dbReference type="NCBI Taxonomy" id="1054498"/>
    <lineage>
        <taxon>Bacteria</taxon>
        <taxon>Pseudomonadati</taxon>
        <taxon>Pseudomonadota</taxon>
        <taxon>Betaproteobacteria</taxon>
        <taxon>Neisseriales</taxon>
        <taxon>Aquaspirillaceae</taxon>
        <taxon>Rivihabitans</taxon>
    </lineage>
</organism>
<dbReference type="SUPFAM" id="SSF81901">
    <property type="entry name" value="HCP-like"/>
    <property type="match status" value="1"/>
</dbReference>
<protein>
    <recommendedName>
        <fullName evidence="4">Sel1 repeat-containing protein</fullName>
    </recommendedName>
</protein>
<dbReference type="InterPro" id="IPR006597">
    <property type="entry name" value="Sel1-like"/>
</dbReference>
<dbReference type="Gene3D" id="1.25.40.10">
    <property type="entry name" value="Tetratricopeptide repeat domain"/>
    <property type="match status" value="1"/>
</dbReference>
<proteinExistence type="predicted"/>
<sequence length="153" mass="16593">MRVPGLYWLAFGLAAASAGADDLSYHNYAAIPDQKFACLYAYAADKTGDHEMALKILDGCIAAGNVWAMIWKAMLYENGQGLPLSLEKSAELMQRGALTQDAAGYGALARYHWGMALYHGRGVARQPVEGLRWLRQARDEGVPEAAAFLAALD</sequence>
<gene>
    <name evidence="2" type="ORF">DFR34_13619</name>
</gene>